<keyword evidence="5 9" id="KW-0238">DNA-binding</keyword>
<sequence length="704" mass="76355">MEEEGQQVTDDEDYNDEDYTPEPETASKRQKRHTPEQIRELIAAYQRFNHPDEPTRRALGAKIGLEARQVQYWFQNQRSQMQVKALVQNNKAVEKENAALMAENVSLRQAILKKCCFTCGGATVPAELPAENRRLLMEKARLRDEYMRTTALINQILLSAPPAERPPVVARPAVLSVGEGASRGADRAAHLHRHAEAAMDQFLLLATKGEPLWLPTPDGEVLSYQKKMLPVHHGICPDEFVMEATRETGMVRASAASLVAILTHAKRWSEMFPGIVAGVSARGAISGGVIGSHLQLMNAELQVPSPRLLNCRINFLRYTKQVGKGQWAMMDVSVDGILGPPGSRVTDAAVANNTVVPAWYTSCRLLPSGCLIEDMGNGYCKITWVVHAEYNETTVPTMFRPLFRSGKALGAHRWLSSLQRQCEYLAVLHSSQAPRGSNTAAAISSMGKRGILELAQRMMEVFYSAVSGPVTQPSSKIYECPASAGTGARRTDAAVRMVTWKKAGSVADLVLSATTTVWLPNTPPQLVFQYLCDGQRRGEWDAFANGAAVTELCSVDTRHLNGNAVSVLYSNVTDGTDRKKVLILQECADASCSMVVYAPVEEDSMRAVMNGGDHASVFLLPSGFAILPDGHGRACHAPTSSSTVVGRDNTAGSLLTVACQALLPGSSPSDNHAADGAFDDVGKLLCRALKKIKAAVKANIIIPA</sequence>
<dbReference type="Gene3D" id="1.10.10.60">
    <property type="entry name" value="Homeodomain-like"/>
    <property type="match status" value="1"/>
</dbReference>
<dbReference type="InterPro" id="IPR057993">
    <property type="entry name" value="HD-Zip_IV_C"/>
</dbReference>
<dbReference type="OrthoDB" id="684146at2759"/>
<reference evidence="15" key="1">
    <citation type="submission" date="2020-10" db="EMBL/GenBank/DDBJ databases">
        <authorList>
            <person name="Han B."/>
            <person name="Lu T."/>
            <person name="Zhao Q."/>
            <person name="Huang X."/>
            <person name="Zhao Y."/>
        </authorList>
    </citation>
    <scope>NUCLEOTIDE SEQUENCE</scope>
</reference>
<dbReference type="CDD" id="cd00086">
    <property type="entry name" value="homeodomain"/>
    <property type="match status" value="1"/>
</dbReference>
<dbReference type="PROSITE" id="PS50071">
    <property type="entry name" value="HOMEOBOX_2"/>
    <property type="match status" value="1"/>
</dbReference>
<proteinExistence type="inferred from homology"/>
<feature type="DNA-binding region" description="Homeobox" evidence="9">
    <location>
        <begin position="26"/>
        <end position="85"/>
    </location>
</feature>
<dbReference type="InterPro" id="IPR002913">
    <property type="entry name" value="START_lipid-bd_dom"/>
</dbReference>
<evidence type="ECO:0000256" key="12">
    <source>
        <dbReference type="SAM" id="MobiDB-lite"/>
    </source>
</evidence>
<evidence type="ECO:0000256" key="10">
    <source>
        <dbReference type="RuleBase" id="RU000682"/>
    </source>
</evidence>
<evidence type="ECO:0000256" key="7">
    <source>
        <dbReference type="ARBA" id="ARBA00023163"/>
    </source>
</evidence>
<dbReference type="PROSITE" id="PS50848">
    <property type="entry name" value="START"/>
    <property type="match status" value="1"/>
</dbReference>
<dbReference type="SMART" id="SM00234">
    <property type="entry name" value="START"/>
    <property type="match status" value="1"/>
</dbReference>
<keyword evidence="8 9" id="KW-0539">Nucleus</keyword>
<dbReference type="InterPro" id="IPR001356">
    <property type="entry name" value="HD"/>
</dbReference>
<feature type="region of interest" description="Disordered" evidence="12">
    <location>
        <begin position="1"/>
        <end position="34"/>
    </location>
</feature>
<dbReference type="Pfam" id="PF01852">
    <property type="entry name" value="START"/>
    <property type="match status" value="1"/>
</dbReference>
<evidence type="ECO:0000259" key="14">
    <source>
        <dbReference type="PROSITE" id="PS50848"/>
    </source>
</evidence>
<dbReference type="GO" id="GO:0005634">
    <property type="term" value="C:nucleus"/>
    <property type="evidence" value="ECO:0007669"/>
    <property type="project" value="UniProtKB-SubCell"/>
</dbReference>
<evidence type="ECO:0000256" key="3">
    <source>
        <dbReference type="ARBA" id="ARBA00023015"/>
    </source>
</evidence>
<evidence type="ECO:0000256" key="8">
    <source>
        <dbReference type="ARBA" id="ARBA00023242"/>
    </source>
</evidence>
<dbReference type="SUPFAM" id="SSF55961">
    <property type="entry name" value="Bet v1-like"/>
    <property type="match status" value="2"/>
</dbReference>
<accession>A0A811NA39</accession>
<evidence type="ECO:0000259" key="13">
    <source>
        <dbReference type="PROSITE" id="PS50071"/>
    </source>
</evidence>
<keyword evidence="7" id="KW-0804">Transcription</keyword>
<comment type="similarity">
    <text evidence="2">Belongs to the HD-ZIP homeobox family. Class IV subfamily.</text>
</comment>
<dbReference type="CDD" id="cd08875">
    <property type="entry name" value="START_ArGLABRA2_like"/>
    <property type="match status" value="1"/>
</dbReference>
<dbReference type="Pfam" id="PF25797">
    <property type="entry name" value="PDF2_C"/>
    <property type="match status" value="1"/>
</dbReference>
<protein>
    <recommendedName>
        <fullName evidence="17">Homeodomain leucine zipper family IV protein</fullName>
    </recommendedName>
</protein>
<evidence type="ECO:0000256" key="6">
    <source>
        <dbReference type="ARBA" id="ARBA00023155"/>
    </source>
</evidence>
<evidence type="ECO:0000313" key="16">
    <source>
        <dbReference type="Proteomes" id="UP000604825"/>
    </source>
</evidence>
<keyword evidence="4 11" id="KW-0175">Coiled coil</keyword>
<dbReference type="EMBL" id="CAJGYO010000003">
    <property type="protein sequence ID" value="CAD6220227.1"/>
    <property type="molecule type" value="Genomic_DNA"/>
</dbReference>
<feature type="coiled-coil region" evidence="11">
    <location>
        <begin position="76"/>
        <end position="110"/>
    </location>
</feature>
<feature type="domain" description="START" evidence="14">
    <location>
        <begin position="184"/>
        <end position="427"/>
    </location>
</feature>
<dbReference type="SUPFAM" id="SSF46689">
    <property type="entry name" value="Homeodomain-like"/>
    <property type="match status" value="1"/>
</dbReference>
<gene>
    <name evidence="15" type="ORF">NCGR_LOCUS13776</name>
</gene>
<keyword evidence="6 9" id="KW-0371">Homeobox</keyword>
<evidence type="ECO:0000313" key="15">
    <source>
        <dbReference type="EMBL" id="CAD6220227.1"/>
    </source>
</evidence>
<evidence type="ECO:0000256" key="1">
    <source>
        <dbReference type="ARBA" id="ARBA00004123"/>
    </source>
</evidence>
<dbReference type="Proteomes" id="UP000604825">
    <property type="component" value="Unassembled WGS sequence"/>
</dbReference>
<keyword evidence="3" id="KW-0805">Transcription regulation</keyword>
<comment type="subcellular location">
    <subcellularLocation>
        <location evidence="1 9 10">Nucleus</location>
    </subcellularLocation>
</comment>
<dbReference type="InterPro" id="IPR009057">
    <property type="entry name" value="Homeodomain-like_sf"/>
</dbReference>
<dbReference type="GO" id="GO:0008289">
    <property type="term" value="F:lipid binding"/>
    <property type="evidence" value="ECO:0007669"/>
    <property type="project" value="InterPro"/>
</dbReference>
<feature type="domain" description="Homeobox" evidence="13">
    <location>
        <begin position="24"/>
        <end position="84"/>
    </location>
</feature>
<dbReference type="AlphaFoldDB" id="A0A811NA39"/>
<evidence type="ECO:0008006" key="17">
    <source>
        <dbReference type="Google" id="ProtNLM"/>
    </source>
</evidence>
<keyword evidence="16" id="KW-1185">Reference proteome</keyword>
<evidence type="ECO:0000256" key="2">
    <source>
        <dbReference type="ARBA" id="ARBA00006789"/>
    </source>
</evidence>
<dbReference type="PANTHER" id="PTHR45654">
    <property type="entry name" value="HOMEOBOX-LEUCINE ZIPPER PROTEIN MERISTEM L1"/>
    <property type="match status" value="1"/>
</dbReference>
<organism evidence="15 16">
    <name type="scientific">Miscanthus lutarioriparius</name>
    <dbReference type="NCBI Taxonomy" id="422564"/>
    <lineage>
        <taxon>Eukaryota</taxon>
        <taxon>Viridiplantae</taxon>
        <taxon>Streptophyta</taxon>
        <taxon>Embryophyta</taxon>
        <taxon>Tracheophyta</taxon>
        <taxon>Spermatophyta</taxon>
        <taxon>Magnoliopsida</taxon>
        <taxon>Liliopsida</taxon>
        <taxon>Poales</taxon>
        <taxon>Poaceae</taxon>
        <taxon>PACMAD clade</taxon>
        <taxon>Panicoideae</taxon>
        <taxon>Andropogonodae</taxon>
        <taxon>Andropogoneae</taxon>
        <taxon>Saccharinae</taxon>
        <taxon>Miscanthus</taxon>
    </lineage>
</organism>
<dbReference type="InterPro" id="IPR042160">
    <property type="entry name" value="HD-Zip_IV"/>
</dbReference>
<evidence type="ECO:0000256" key="4">
    <source>
        <dbReference type="ARBA" id="ARBA00023054"/>
    </source>
</evidence>
<dbReference type="SMART" id="SM00389">
    <property type="entry name" value="HOX"/>
    <property type="match status" value="1"/>
</dbReference>
<name>A0A811NA39_9POAL</name>
<evidence type="ECO:0000256" key="9">
    <source>
        <dbReference type="PROSITE-ProRule" id="PRU00108"/>
    </source>
</evidence>
<feature type="compositionally biased region" description="Acidic residues" evidence="12">
    <location>
        <begin position="1"/>
        <end position="21"/>
    </location>
</feature>
<dbReference type="PANTHER" id="PTHR45654:SF110">
    <property type="entry name" value="HOMEOBOX DOMAIN-CONTAINING PROTEIN"/>
    <property type="match status" value="1"/>
</dbReference>
<dbReference type="Pfam" id="PF00046">
    <property type="entry name" value="Homeodomain"/>
    <property type="match status" value="1"/>
</dbReference>
<evidence type="ECO:0000256" key="11">
    <source>
        <dbReference type="SAM" id="Coils"/>
    </source>
</evidence>
<comment type="caution">
    <text evidence="15">The sequence shown here is derived from an EMBL/GenBank/DDBJ whole genome shotgun (WGS) entry which is preliminary data.</text>
</comment>
<evidence type="ECO:0000256" key="5">
    <source>
        <dbReference type="ARBA" id="ARBA00023125"/>
    </source>
</evidence>
<dbReference type="GO" id="GO:0003677">
    <property type="term" value="F:DNA binding"/>
    <property type="evidence" value="ECO:0007669"/>
    <property type="project" value="UniProtKB-UniRule"/>
</dbReference>